<dbReference type="PANTHER" id="PTHR30093">
    <property type="entry name" value="GENERAL SECRETION PATHWAY PROTEIN G"/>
    <property type="match status" value="1"/>
</dbReference>
<name>A0A3B1E7P6_9ZZZZ</name>
<dbReference type="AlphaFoldDB" id="A0A3B1E7P6"/>
<evidence type="ECO:0000313" key="2">
    <source>
        <dbReference type="EMBL" id="VAX39907.1"/>
    </source>
</evidence>
<evidence type="ECO:0000259" key="1">
    <source>
        <dbReference type="Pfam" id="PF07596"/>
    </source>
</evidence>
<reference evidence="2" key="1">
    <citation type="submission" date="2018-06" db="EMBL/GenBank/DDBJ databases">
        <authorList>
            <person name="Zhirakovskaya E."/>
        </authorList>
    </citation>
    <scope>NUCLEOTIDE SEQUENCE</scope>
</reference>
<feature type="non-terminal residue" evidence="2">
    <location>
        <position position="1"/>
    </location>
</feature>
<feature type="domain" description="DUF1559" evidence="1">
    <location>
        <begin position="9"/>
        <end position="197"/>
    </location>
</feature>
<dbReference type="InterPro" id="IPR011453">
    <property type="entry name" value="DUF1559"/>
</dbReference>
<dbReference type="Pfam" id="PF07596">
    <property type="entry name" value="SBP_bac_10"/>
    <property type="match status" value="1"/>
</dbReference>
<dbReference type="NCBIfam" id="TIGR04294">
    <property type="entry name" value="pre_pil_HX9DG"/>
    <property type="match status" value="1"/>
</dbReference>
<sequence>TTLAPKIPPIYQCPSSNEIEAIYANGTSYIITSEASTVPKTAHYLGNAGPTGPVNGSATLSYLTSSAGSGNGGILATQGVLLFQLEDGVVKIRDITDGTSNTIMVGEFSINRNQYTVGDINYRRWQMGSFGTSPVVQVLKNVTNSINQTGYGPTATSAWGTTGGKLHDMSFSSNHVGGCHMLFSDGSVHFVSENIDFNAYKATASRNGEETNNIEF</sequence>
<proteinExistence type="predicted"/>
<accession>A0A3B1E7P6</accession>
<organism evidence="2">
    <name type="scientific">hydrothermal vent metagenome</name>
    <dbReference type="NCBI Taxonomy" id="652676"/>
    <lineage>
        <taxon>unclassified sequences</taxon>
        <taxon>metagenomes</taxon>
        <taxon>ecological metagenomes</taxon>
    </lineage>
</organism>
<protein>
    <recommendedName>
        <fullName evidence="1">DUF1559 domain-containing protein</fullName>
    </recommendedName>
</protein>
<dbReference type="PANTHER" id="PTHR30093:SF2">
    <property type="entry name" value="TYPE II SECRETION SYSTEM PROTEIN H"/>
    <property type="match status" value="1"/>
</dbReference>
<dbReference type="EMBL" id="UOGL01000381">
    <property type="protein sequence ID" value="VAX39907.1"/>
    <property type="molecule type" value="Genomic_DNA"/>
</dbReference>
<gene>
    <name evidence="2" type="ORF">MNBD_PLANCTO02-1800</name>
</gene>
<dbReference type="InterPro" id="IPR027558">
    <property type="entry name" value="Pre_pil_HX9DG_C"/>
</dbReference>